<evidence type="ECO:0000313" key="2">
    <source>
        <dbReference type="EMBL" id="MBW8729293.1"/>
    </source>
</evidence>
<dbReference type="PANTHER" id="PTHR35446:SF3">
    <property type="entry name" value="CMD DOMAIN-CONTAINING PROTEIN"/>
    <property type="match status" value="1"/>
</dbReference>
<dbReference type="GO" id="GO:0051920">
    <property type="term" value="F:peroxiredoxin activity"/>
    <property type="evidence" value="ECO:0007669"/>
    <property type="project" value="InterPro"/>
</dbReference>
<name>A0A952KGD4_9PROT</name>
<dbReference type="Pfam" id="PF02627">
    <property type="entry name" value="CMD"/>
    <property type="match status" value="1"/>
</dbReference>
<gene>
    <name evidence="2" type="ORF">JF625_29595</name>
</gene>
<evidence type="ECO:0000313" key="3">
    <source>
        <dbReference type="Proteomes" id="UP000700706"/>
    </source>
</evidence>
<comment type="caution">
    <text evidence="2">The sequence shown here is derived from an EMBL/GenBank/DDBJ whole genome shotgun (WGS) entry which is preliminary data.</text>
</comment>
<dbReference type="InterPro" id="IPR029032">
    <property type="entry name" value="AhpD-like"/>
</dbReference>
<accession>A0A952KGD4</accession>
<reference evidence="2" key="1">
    <citation type="submission" date="2020-06" db="EMBL/GenBank/DDBJ databases">
        <title>Stable isotope informed genome-resolved metagenomics uncovers potential trophic interactions in rhizosphere soil.</title>
        <authorList>
            <person name="Starr E.P."/>
            <person name="Shi S."/>
            <person name="Blazewicz S.J."/>
            <person name="Koch B.J."/>
            <person name="Probst A.J."/>
            <person name="Hungate B.A."/>
            <person name="Pett-Ridge J."/>
            <person name="Firestone M.K."/>
            <person name="Banfield J.F."/>
        </authorList>
    </citation>
    <scope>NUCLEOTIDE SEQUENCE</scope>
    <source>
        <strain evidence="2">YM_69_17</strain>
    </source>
</reference>
<sequence length="182" mass="19499">MPSYPIHTIATAPEQARPVLEQLEKTFGVVPAIAGAMANSPELIKAFAGLFQQVHSGTFTEAEIQTLLLTNAVANSCDWAVAFHTLLALKEGLTPADVEAIRGRGVPADRRLAALSGLARMLIETRGHVGDDDLDAFVAAGFRREQALELLAVTAASTITNYAGTMARPPLEDFLRPHAWRA</sequence>
<proteinExistence type="predicted"/>
<dbReference type="AlphaFoldDB" id="A0A952KGD4"/>
<feature type="domain" description="Carboxymuconolactone decarboxylase-like" evidence="1">
    <location>
        <begin position="41"/>
        <end position="108"/>
    </location>
</feature>
<dbReference type="PANTHER" id="PTHR35446">
    <property type="entry name" value="SI:CH211-175M2.5"/>
    <property type="match status" value="1"/>
</dbReference>
<dbReference type="Gene3D" id="1.20.1290.10">
    <property type="entry name" value="AhpD-like"/>
    <property type="match status" value="1"/>
</dbReference>
<dbReference type="Proteomes" id="UP000700706">
    <property type="component" value="Unassembled WGS sequence"/>
</dbReference>
<dbReference type="SUPFAM" id="SSF69118">
    <property type="entry name" value="AhpD-like"/>
    <property type="match status" value="1"/>
</dbReference>
<organism evidence="2 3">
    <name type="scientific">Inquilinus limosus</name>
    <dbReference type="NCBI Taxonomy" id="171674"/>
    <lineage>
        <taxon>Bacteria</taxon>
        <taxon>Pseudomonadati</taxon>
        <taxon>Pseudomonadota</taxon>
        <taxon>Alphaproteobacteria</taxon>
        <taxon>Rhodospirillales</taxon>
        <taxon>Rhodospirillaceae</taxon>
        <taxon>Inquilinus</taxon>
    </lineage>
</organism>
<evidence type="ECO:0000259" key="1">
    <source>
        <dbReference type="Pfam" id="PF02627"/>
    </source>
</evidence>
<protein>
    <submittedName>
        <fullName evidence="2">Carboxymuconolactone decarboxylase family protein</fullName>
    </submittedName>
</protein>
<dbReference type="EMBL" id="JAEKLZ010000512">
    <property type="protein sequence ID" value="MBW8729293.1"/>
    <property type="molecule type" value="Genomic_DNA"/>
</dbReference>
<dbReference type="InterPro" id="IPR003779">
    <property type="entry name" value="CMD-like"/>
</dbReference>